<gene>
    <name evidence="13" type="ORF">SAMN05428998_101619</name>
</gene>
<evidence type="ECO:0000256" key="7">
    <source>
        <dbReference type="ARBA" id="ARBA00023315"/>
    </source>
</evidence>
<dbReference type="GO" id="GO:0103068">
    <property type="term" value="F:leukotriene C4 gamma-glutamyl transferase activity"/>
    <property type="evidence" value="ECO:0007669"/>
    <property type="project" value="UniProtKB-EC"/>
</dbReference>
<dbReference type="InterPro" id="IPR051792">
    <property type="entry name" value="GGT_bact"/>
</dbReference>
<comment type="catalytic activity">
    <reaction evidence="1 11">
        <text>an S-substituted glutathione + H2O = an S-substituted L-cysteinylglycine + L-glutamate</text>
        <dbReference type="Rhea" id="RHEA:59468"/>
        <dbReference type="ChEBI" id="CHEBI:15377"/>
        <dbReference type="ChEBI" id="CHEBI:29985"/>
        <dbReference type="ChEBI" id="CHEBI:90779"/>
        <dbReference type="ChEBI" id="CHEBI:143103"/>
        <dbReference type="EC" id="3.4.19.13"/>
    </reaction>
</comment>
<dbReference type="STRING" id="560819.SAMN05428998_101619"/>
<protein>
    <recommendedName>
        <fullName evidence="11">Glutathione hydrolase proenzyme</fullName>
        <ecNumber evidence="11">2.3.2.2</ecNumber>
        <ecNumber evidence="11">3.4.19.13</ecNumber>
    </recommendedName>
    <component>
        <recommendedName>
            <fullName evidence="11">Glutathione hydrolase large chain</fullName>
        </recommendedName>
    </component>
    <component>
        <recommendedName>
            <fullName evidence="11">Glutathione hydrolase small chain</fullName>
        </recommendedName>
    </component>
</protein>
<comment type="catalytic activity">
    <reaction evidence="2 11">
        <text>glutathione + H2O = L-cysteinylglycine + L-glutamate</text>
        <dbReference type="Rhea" id="RHEA:28807"/>
        <dbReference type="ChEBI" id="CHEBI:15377"/>
        <dbReference type="ChEBI" id="CHEBI:29985"/>
        <dbReference type="ChEBI" id="CHEBI:57925"/>
        <dbReference type="ChEBI" id="CHEBI:61694"/>
        <dbReference type="EC" id="3.4.19.13"/>
    </reaction>
</comment>
<evidence type="ECO:0000256" key="8">
    <source>
        <dbReference type="ARBA" id="ARBA00047417"/>
    </source>
</evidence>
<accession>A0A1Y6B761</accession>
<organism evidence="13 14">
    <name type="scientific">Tistlia consotensis USBA 355</name>
    <dbReference type="NCBI Taxonomy" id="560819"/>
    <lineage>
        <taxon>Bacteria</taxon>
        <taxon>Pseudomonadati</taxon>
        <taxon>Pseudomonadota</taxon>
        <taxon>Alphaproteobacteria</taxon>
        <taxon>Rhodospirillales</taxon>
        <taxon>Rhodovibrionaceae</taxon>
        <taxon>Tistlia</taxon>
    </lineage>
</organism>
<keyword evidence="11" id="KW-0317">Glutathione biosynthesis</keyword>
<evidence type="ECO:0000313" key="14">
    <source>
        <dbReference type="Proteomes" id="UP000192917"/>
    </source>
</evidence>
<evidence type="ECO:0000256" key="5">
    <source>
        <dbReference type="ARBA" id="ARBA00022801"/>
    </source>
</evidence>
<evidence type="ECO:0000256" key="10">
    <source>
        <dbReference type="PIRSR" id="PIRSR600101-2"/>
    </source>
</evidence>
<proteinExistence type="inferred from homology"/>
<dbReference type="InterPro" id="IPR000101">
    <property type="entry name" value="GGT_peptidase"/>
</dbReference>
<evidence type="ECO:0000256" key="11">
    <source>
        <dbReference type="RuleBase" id="RU368036"/>
    </source>
</evidence>
<dbReference type="Proteomes" id="UP000192917">
    <property type="component" value="Unassembled WGS sequence"/>
</dbReference>
<feature type="binding site" evidence="10">
    <location>
        <position position="471"/>
    </location>
    <ligand>
        <name>L-glutamate</name>
        <dbReference type="ChEBI" id="CHEBI:29985"/>
    </ligand>
</feature>
<keyword evidence="12" id="KW-0732">Signal</keyword>
<keyword evidence="7 11" id="KW-0012">Acyltransferase</keyword>
<evidence type="ECO:0000256" key="6">
    <source>
        <dbReference type="ARBA" id="ARBA00023145"/>
    </source>
</evidence>
<dbReference type="InterPro" id="IPR043137">
    <property type="entry name" value="GGT_ssub_C"/>
</dbReference>
<feature type="binding site" evidence="10">
    <location>
        <position position="424"/>
    </location>
    <ligand>
        <name>L-glutamate</name>
        <dbReference type="ChEBI" id="CHEBI:29985"/>
    </ligand>
</feature>
<evidence type="ECO:0000256" key="3">
    <source>
        <dbReference type="ARBA" id="ARBA00009381"/>
    </source>
</evidence>
<feature type="chain" id="PRO_5012734888" description="Glutathione hydrolase proenzyme" evidence="12">
    <location>
        <begin position="26"/>
        <end position="564"/>
    </location>
</feature>
<dbReference type="PANTHER" id="PTHR43199:SF1">
    <property type="entry name" value="GLUTATHIONE HYDROLASE PROENZYME"/>
    <property type="match status" value="1"/>
</dbReference>
<dbReference type="AlphaFoldDB" id="A0A1Y6B761"/>
<dbReference type="NCBIfam" id="TIGR00066">
    <property type="entry name" value="g_glut_trans"/>
    <property type="match status" value="1"/>
</dbReference>
<comment type="catalytic activity">
    <reaction evidence="8 11">
        <text>an N-terminal (5-L-glutamyl)-[peptide] + an alpha-amino acid = 5-L-glutamyl amino acid + an N-terminal L-alpha-aminoacyl-[peptide]</text>
        <dbReference type="Rhea" id="RHEA:23904"/>
        <dbReference type="Rhea" id="RHEA-COMP:9780"/>
        <dbReference type="Rhea" id="RHEA-COMP:9795"/>
        <dbReference type="ChEBI" id="CHEBI:77644"/>
        <dbReference type="ChEBI" id="CHEBI:78597"/>
        <dbReference type="ChEBI" id="CHEBI:78599"/>
        <dbReference type="ChEBI" id="CHEBI:78608"/>
        <dbReference type="EC" id="2.3.2.2"/>
    </reaction>
</comment>
<evidence type="ECO:0000256" key="12">
    <source>
        <dbReference type="SAM" id="SignalP"/>
    </source>
</evidence>
<dbReference type="PANTHER" id="PTHR43199">
    <property type="entry name" value="GLUTATHIONE HYDROLASE"/>
    <property type="match status" value="1"/>
</dbReference>
<dbReference type="EC" id="3.4.19.13" evidence="11"/>
<dbReference type="Pfam" id="PF01019">
    <property type="entry name" value="G_glu_transpept"/>
    <property type="match status" value="1"/>
</dbReference>
<dbReference type="InterPro" id="IPR043138">
    <property type="entry name" value="GGT_lsub"/>
</dbReference>
<feature type="active site" description="Nucleophile" evidence="9">
    <location>
        <position position="384"/>
    </location>
</feature>
<reference evidence="13 14" key="1">
    <citation type="submission" date="2017-04" db="EMBL/GenBank/DDBJ databases">
        <authorList>
            <person name="Afonso C.L."/>
            <person name="Miller P.J."/>
            <person name="Scott M.A."/>
            <person name="Spackman E."/>
            <person name="Goraichik I."/>
            <person name="Dimitrov K.M."/>
            <person name="Suarez D.L."/>
            <person name="Swayne D.E."/>
        </authorList>
    </citation>
    <scope>NUCLEOTIDE SEQUENCE [LARGE SCALE GENOMIC DNA]</scope>
    <source>
        <strain evidence="13 14">USBA 355</strain>
    </source>
</reference>
<evidence type="ECO:0000256" key="9">
    <source>
        <dbReference type="PIRSR" id="PIRSR600101-1"/>
    </source>
</evidence>
<comment type="PTM">
    <text evidence="11">Cleaved by autocatalysis into a large and a small subunit.</text>
</comment>
<feature type="binding site" evidence="10">
    <location>
        <position position="99"/>
    </location>
    <ligand>
        <name>L-glutamate</name>
        <dbReference type="ChEBI" id="CHEBI:29985"/>
    </ligand>
</feature>
<comment type="similarity">
    <text evidence="3 11">Belongs to the gamma-glutamyltransferase family.</text>
</comment>
<dbReference type="GO" id="GO:0036374">
    <property type="term" value="F:glutathione hydrolase activity"/>
    <property type="evidence" value="ECO:0007669"/>
    <property type="project" value="UniProtKB-UniRule"/>
</dbReference>
<keyword evidence="6 11" id="KW-0865">Zymogen</keyword>
<comment type="subunit">
    <text evidence="11">This enzyme consists of two polypeptide chains, which are synthesized in precursor form from a single polypeptide.</text>
</comment>
<keyword evidence="4 11" id="KW-0808">Transferase</keyword>
<evidence type="ECO:0000256" key="4">
    <source>
        <dbReference type="ARBA" id="ARBA00022679"/>
    </source>
</evidence>
<dbReference type="GO" id="GO:0006751">
    <property type="term" value="P:glutathione catabolic process"/>
    <property type="evidence" value="ECO:0007669"/>
    <property type="project" value="UniProtKB-UniRule"/>
</dbReference>
<dbReference type="UniPathway" id="UPA00204"/>
<dbReference type="PRINTS" id="PR01210">
    <property type="entry name" value="GGTRANSPTASE"/>
</dbReference>
<comment type="pathway">
    <text evidence="11">Sulfur metabolism; glutathione metabolism.</text>
</comment>
<dbReference type="RefSeq" id="WP_085120942.1">
    <property type="nucleotide sequence ID" value="NZ_FWZX01000001.1"/>
</dbReference>
<evidence type="ECO:0000256" key="1">
    <source>
        <dbReference type="ARBA" id="ARBA00001049"/>
    </source>
</evidence>
<feature type="signal peptide" evidence="12">
    <location>
        <begin position="1"/>
        <end position="25"/>
    </location>
</feature>
<dbReference type="GO" id="GO:0006750">
    <property type="term" value="P:glutathione biosynthetic process"/>
    <property type="evidence" value="ECO:0007669"/>
    <property type="project" value="UniProtKB-KW"/>
</dbReference>
<keyword evidence="14" id="KW-1185">Reference proteome</keyword>
<sequence length="564" mass="59821">MAHRFLLLLLLALAPLCLDAAPASARSGKLAAGMVAAANPRAAEAGMAILRQGGSAMDAAVAIQAMLGLVEPQSSGIGGGAFLLYWDAAAQKLHAYDGRETAPAADSPDQFLHADGTPMDFYEAVVGGLAVGVPGVPRLLELAHRNHGKLPWAGLFQPAIALAREGFQVSPRLAMEIAEDPYLNRFDTPKTYFYRPDGSPKQAGDRLVNEPYAETLEALAGGGADAFYKGRIAEDIVKTVRAAPGDPGRMTAADLAGYQARERDPLCSGYRSYKVCGMPPPTSGGIAVLQMLGILENFQLGKEAPNSLDAVHLMAEAGRLAFADRNAYVADSDFVPVPVARLLDKTYLRKRAALVERSHSLGVAEPGQIKQKAAVTRQYEPPSTTHFVVVDAAGNVVSMTSSVENAFGSRLMVDGFILNNQLTDFSFVPQVDEVAVANRVEPGKRPRSSMSPTIVFDDEGRFFAATGSPGGSAIIGYVLQDLIALIDWHLTAQQAVALPHVVNRNGVTDLEAGTALSGDVQALTARGHEVRLRPLVSGLHTIRRVEGVYDGGADPRREGVVLAE</sequence>
<dbReference type="Gene3D" id="3.60.20.40">
    <property type="match status" value="1"/>
</dbReference>
<dbReference type="InterPro" id="IPR029055">
    <property type="entry name" value="Ntn_hydrolases_N"/>
</dbReference>
<feature type="binding site" evidence="10">
    <location>
        <begin position="448"/>
        <end position="449"/>
    </location>
    <ligand>
        <name>L-glutamate</name>
        <dbReference type="ChEBI" id="CHEBI:29985"/>
    </ligand>
</feature>
<evidence type="ECO:0000256" key="2">
    <source>
        <dbReference type="ARBA" id="ARBA00001089"/>
    </source>
</evidence>
<evidence type="ECO:0000313" key="13">
    <source>
        <dbReference type="EMBL" id="SME93865.1"/>
    </source>
</evidence>
<dbReference type="EMBL" id="FWZX01000001">
    <property type="protein sequence ID" value="SME93865.1"/>
    <property type="molecule type" value="Genomic_DNA"/>
</dbReference>
<keyword evidence="5 11" id="KW-0378">Hydrolase</keyword>
<dbReference type="Gene3D" id="1.10.246.130">
    <property type="match status" value="1"/>
</dbReference>
<name>A0A1Y6B761_9PROT</name>
<dbReference type="SUPFAM" id="SSF56235">
    <property type="entry name" value="N-terminal nucleophile aminohydrolases (Ntn hydrolases)"/>
    <property type="match status" value="1"/>
</dbReference>
<dbReference type="EC" id="2.3.2.2" evidence="11"/>